<evidence type="ECO:0000256" key="5">
    <source>
        <dbReference type="RuleBase" id="RU004478"/>
    </source>
</evidence>
<comment type="similarity">
    <text evidence="1 3 5">Belongs to the GrpE family.</text>
</comment>
<comment type="caution">
    <text evidence="8">The sequence shown here is derived from an EMBL/GenBank/DDBJ whole genome shotgun (WGS) entry which is preliminary data.</text>
</comment>
<dbReference type="CDD" id="cd00446">
    <property type="entry name" value="GrpE"/>
    <property type="match status" value="1"/>
</dbReference>
<keyword evidence="3 4" id="KW-0346">Stress response</keyword>
<dbReference type="Pfam" id="PF01025">
    <property type="entry name" value="GrpE"/>
    <property type="match status" value="1"/>
</dbReference>
<dbReference type="InterPro" id="IPR000740">
    <property type="entry name" value="GrpE"/>
</dbReference>
<dbReference type="Gene3D" id="2.30.22.10">
    <property type="entry name" value="Head domain of nucleotide exchange factor GrpE"/>
    <property type="match status" value="1"/>
</dbReference>
<evidence type="ECO:0000256" key="3">
    <source>
        <dbReference type="HAMAP-Rule" id="MF_01151"/>
    </source>
</evidence>
<dbReference type="InterPro" id="IPR009012">
    <property type="entry name" value="GrpE_head"/>
</dbReference>
<dbReference type="Proteomes" id="UP000711407">
    <property type="component" value="Unassembled WGS sequence"/>
</dbReference>
<evidence type="ECO:0000256" key="1">
    <source>
        <dbReference type="ARBA" id="ARBA00009054"/>
    </source>
</evidence>
<dbReference type="PANTHER" id="PTHR21237">
    <property type="entry name" value="GRPE PROTEIN"/>
    <property type="match status" value="1"/>
</dbReference>
<keyword evidence="6" id="KW-0175">Coiled coil</keyword>
<dbReference type="GO" id="GO:0000774">
    <property type="term" value="F:adenyl-nucleotide exchange factor activity"/>
    <property type="evidence" value="ECO:0007669"/>
    <property type="project" value="InterPro"/>
</dbReference>
<evidence type="ECO:0000256" key="7">
    <source>
        <dbReference type="SAM" id="MobiDB-lite"/>
    </source>
</evidence>
<reference evidence="8" key="1">
    <citation type="journal article" date="2021" name="PeerJ">
        <title>Extensive microbial diversity within the chicken gut microbiome revealed by metagenomics and culture.</title>
        <authorList>
            <person name="Gilroy R."/>
            <person name="Ravi A."/>
            <person name="Getino M."/>
            <person name="Pursley I."/>
            <person name="Horton D.L."/>
            <person name="Alikhan N.F."/>
            <person name="Baker D."/>
            <person name="Gharbi K."/>
            <person name="Hall N."/>
            <person name="Watson M."/>
            <person name="Adriaenssens E.M."/>
            <person name="Foster-Nyarko E."/>
            <person name="Jarju S."/>
            <person name="Secka A."/>
            <person name="Antonio M."/>
            <person name="Oren A."/>
            <person name="Chaudhuri R.R."/>
            <person name="La Ragione R."/>
            <person name="Hildebrand F."/>
            <person name="Pallen M.J."/>
        </authorList>
    </citation>
    <scope>NUCLEOTIDE SEQUENCE</scope>
    <source>
        <strain evidence="8">4100</strain>
    </source>
</reference>
<dbReference type="GO" id="GO:0006457">
    <property type="term" value="P:protein folding"/>
    <property type="evidence" value="ECO:0007669"/>
    <property type="project" value="InterPro"/>
</dbReference>
<dbReference type="InterPro" id="IPR013805">
    <property type="entry name" value="GrpE_CC"/>
</dbReference>
<sequence length="200" mass="22557">MSADHDKKENRPSDVEQPEIMDDLQQADGQEISEEANAELNAELTEVEILQKKYDETAAALEKEKNEYLFLMAEFDNFRKRNVKERGELIKNASESVMKQLLPIVDDMERGLEATKDAEDPNAIREGMQLIYNKLVKMLEHNGVKAIESTGADFNPELHDAIAMVPVDDESLKGKVIDTPTKGYMINDKVLRHAKVAVGQ</sequence>
<dbReference type="Gene3D" id="3.90.20.20">
    <property type="match status" value="1"/>
</dbReference>
<evidence type="ECO:0000256" key="4">
    <source>
        <dbReference type="RuleBase" id="RU000639"/>
    </source>
</evidence>
<dbReference type="PRINTS" id="PR00773">
    <property type="entry name" value="GRPEPROTEIN"/>
</dbReference>
<dbReference type="HAMAP" id="MF_01151">
    <property type="entry name" value="GrpE"/>
    <property type="match status" value="1"/>
</dbReference>
<evidence type="ECO:0000313" key="9">
    <source>
        <dbReference type="Proteomes" id="UP000711407"/>
    </source>
</evidence>
<comment type="subcellular location">
    <subcellularLocation>
        <location evidence="3">Cytoplasm</location>
    </subcellularLocation>
</comment>
<organism evidence="8 9">
    <name type="scientific">Candidatus Amulumruptor caecigallinarius</name>
    <dbReference type="NCBI Taxonomy" id="2109911"/>
    <lineage>
        <taxon>Bacteria</taxon>
        <taxon>Pseudomonadati</taxon>
        <taxon>Bacteroidota</taxon>
        <taxon>Bacteroidia</taxon>
        <taxon>Bacteroidales</taxon>
        <taxon>Muribaculaceae</taxon>
        <taxon>Candidatus Amulumruptor</taxon>
    </lineage>
</organism>
<dbReference type="PANTHER" id="PTHR21237:SF23">
    <property type="entry name" value="GRPE PROTEIN HOMOLOG, MITOCHONDRIAL"/>
    <property type="match status" value="1"/>
</dbReference>
<dbReference type="AlphaFoldDB" id="A0A921JH57"/>
<dbReference type="GO" id="GO:0051087">
    <property type="term" value="F:protein-folding chaperone binding"/>
    <property type="evidence" value="ECO:0007669"/>
    <property type="project" value="InterPro"/>
</dbReference>
<evidence type="ECO:0000256" key="2">
    <source>
        <dbReference type="ARBA" id="ARBA00023186"/>
    </source>
</evidence>
<protein>
    <recommendedName>
        <fullName evidence="3 4">Protein GrpE</fullName>
    </recommendedName>
    <alternativeName>
        <fullName evidence="3">HSP-70 cofactor</fullName>
    </alternativeName>
</protein>
<name>A0A921JH57_9BACT</name>
<feature type="coiled-coil region" evidence="6">
    <location>
        <begin position="33"/>
        <end position="81"/>
    </location>
</feature>
<dbReference type="EMBL" id="DYXT01000010">
    <property type="protein sequence ID" value="HJE38380.1"/>
    <property type="molecule type" value="Genomic_DNA"/>
</dbReference>
<accession>A0A921JH57</accession>
<dbReference type="GO" id="GO:0042803">
    <property type="term" value="F:protein homodimerization activity"/>
    <property type="evidence" value="ECO:0007669"/>
    <property type="project" value="InterPro"/>
</dbReference>
<dbReference type="PROSITE" id="PS01071">
    <property type="entry name" value="GRPE"/>
    <property type="match status" value="1"/>
</dbReference>
<comment type="function">
    <text evidence="3 4">Participates actively in the response to hyperosmotic and heat shock by preventing the aggregation of stress-denatured proteins, in association with DnaK and GrpE. It is the nucleotide exchange factor for DnaK and may function as a thermosensor. Unfolded proteins bind initially to DnaJ; upon interaction with the DnaJ-bound protein, DnaK hydrolyzes its bound ATP, resulting in the formation of a stable complex. GrpE releases ADP from DnaK; ATP binding to DnaK triggers the release of the substrate protein, thus completing the reaction cycle. Several rounds of ATP-dependent interactions between DnaJ, DnaK and GrpE are required for fully efficient folding.</text>
</comment>
<feature type="compositionally biased region" description="Basic and acidic residues" evidence="7">
    <location>
        <begin position="1"/>
        <end position="14"/>
    </location>
</feature>
<keyword evidence="3" id="KW-0963">Cytoplasm</keyword>
<dbReference type="GO" id="GO:0051082">
    <property type="term" value="F:unfolded protein binding"/>
    <property type="evidence" value="ECO:0007669"/>
    <property type="project" value="TreeGrafter"/>
</dbReference>
<comment type="subunit">
    <text evidence="3">Homodimer.</text>
</comment>
<reference evidence="8" key="2">
    <citation type="submission" date="2021-09" db="EMBL/GenBank/DDBJ databases">
        <authorList>
            <person name="Gilroy R."/>
        </authorList>
    </citation>
    <scope>NUCLEOTIDE SEQUENCE</scope>
    <source>
        <strain evidence="8">4100</strain>
    </source>
</reference>
<evidence type="ECO:0000313" key="8">
    <source>
        <dbReference type="EMBL" id="HJE38380.1"/>
    </source>
</evidence>
<dbReference type="GO" id="GO:0005737">
    <property type="term" value="C:cytoplasm"/>
    <property type="evidence" value="ECO:0007669"/>
    <property type="project" value="UniProtKB-SubCell"/>
</dbReference>
<dbReference type="SUPFAM" id="SSF51064">
    <property type="entry name" value="Head domain of nucleotide exchange factor GrpE"/>
    <property type="match status" value="1"/>
</dbReference>
<dbReference type="SUPFAM" id="SSF58014">
    <property type="entry name" value="Coiled-coil domain of nucleotide exchange factor GrpE"/>
    <property type="match status" value="1"/>
</dbReference>
<gene>
    <name evidence="3" type="primary">grpE</name>
    <name evidence="8" type="ORF">K8V47_01260</name>
</gene>
<proteinExistence type="inferred from homology"/>
<evidence type="ECO:0000256" key="6">
    <source>
        <dbReference type="SAM" id="Coils"/>
    </source>
</evidence>
<feature type="region of interest" description="Disordered" evidence="7">
    <location>
        <begin position="1"/>
        <end position="32"/>
    </location>
</feature>
<keyword evidence="2 3" id="KW-0143">Chaperone</keyword>